<keyword evidence="6" id="KW-1185">Reference proteome</keyword>
<dbReference type="Pfam" id="PF14278">
    <property type="entry name" value="TetR_C_8"/>
    <property type="match status" value="1"/>
</dbReference>
<dbReference type="InterPro" id="IPR039532">
    <property type="entry name" value="TetR_C_Firmicutes"/>
</dbReference>
<feature type="domain" description="HTH tetR-type" evidence="4">
    <location>
        <begin position="10"/>
        <end position="70"/>
    </location>
</feature>
<proteinExistence type="predicted"/>
<name>A0A0M4FJC7_9BACI</name>
<evidence type="ECO:0000313" key="6">
    <source>
        <dbReference type="Proteomes" id="UP000067625"/>
    </source>
</evidence>
<dbReference type="RefSeq" id="WP_053605025.1">
    <property type="nucleotide sequence ID" value="NZ_JBCNBJ010000002.1"/>
</dbReference>
<feature type="DNA-binding region" description="H-T-H motif" evidence="3">
    <location>
        <begin position="33"/>
        <end position="52"/>
    </location>
</feature>
<dbReference type="InterPro" id="IPR009057">
    <property type="entry name" value="Homeodomain-like_sf"/>
</dbReference>
<dbReference type="PATRIC" id="fig|1441095.3.peg.3924"/>
<keyword evidence="1" id="KW-0678">Repressor</keyword>
<dbReference type="PANTHER" id="PTHR43479:SF7">
    <property type="entry name" value="TETR-FAMILY TRANSCRIPTIONAL REGULATOR"/>
    <property type="match status" value="1"/>
</dbReference>
<evidence type="ECO:0000256" key="1">
    <source>
        <dbReference type="ARBA" id="ARBA00022491"/>
    </source>
</evidence>
<dbReference type="GO" id="GO:0003677">
    <property type="term" value="F:DNA binding"/>
    <property type="evidence" value="ECO:0007669"/>
    <property type="project" value="UniProtKB-UniRule"/>
</dbReference>
<evidence type="ECO:0000256" key="2">
    <source>
        <dbReference type="ARBA" id="ARBA00023125"/>
    </source>
</evidence>
<dbReference type="InterPro" id="IPR001647">
    <property type="entry name" value="HTH_TetR"/>
</dbReference>
<dbReference type="Proteomes" id="UP000067625">
    <property type="component" value="Chromosome"/>
</dbReference>
<dbReference type="SUPFAM" id="SSF46689">
    <property type="entry name" value="Homeodomain-like"/>
    <property type="match status" value="1"/>
</dbReference>
<evidence type="ECO:0000313" key="5">
    <source>
        <dbReference type="EMBL" id="ALC83187.1"/>
    </source>
</evidence>
<dbReference type="InterPro" id="IPR050624">
    <property type="entry name" value="HTH-type_Tx_Regulator"/>
</dbReference>
<reference evidence="5 6" key="2">
    <citation type="journal article" date="2016" name="Int. J. Syst. Evol. Microbiol.">
        <title>Bacillus gobiensis sp. nov., isolated from a soil sample.</title>
        <authorList>
            <person name="Liu B."/>
            <person name="Liu G.H."/>
            <person name="Cetin S."/>
            <person name="Schumann P."/>
            <person name="Pan Z.Z."/>
            <person name="Chen Q.Q."/>
        </authorList>
    </citation>
    <scope>NUCLEOTIDE SEQUENCE [LARGE SCALE GENOMIC DNA]</scope>
    <source>
        <strain evidence="5 6">FJAT-4402</strain>
    </source>
</reference>
<reference evidence="6" key="1">
    <citation type="submission" date="2015-08" db="EMBL/GenBank/DDBJ databases">
        <title>Genome sequencing project for genomic taxonomy and phylogenomics of Bacillus-like bacteria.</title>
        <authorList>
            <person name="Liu B."/>
            <person name="Wang J."/>
            <person name="Zhu Y."/>
            <person name="Liu G."/>
            <person name="Chen Q."/>
            <person name="Chen Z."/>
            <person name="Lan J."/>
            <person name="Che J."/>
            <person name="Ge C."/>
            <person name="Shi H."/>
            <person name="Pan Z."/>
            <person name="Liu X."/>
        </authorList>
    </citation>
    <scope>NUCLEOTIDE SEQUENCE [LARGE SCALE GENOMIC DNA]</scope>
    <source>
        <strain evidence="6">FJAT-4402</strain>
    </source>
</reference>
<dbReference type="STRING" id="1441095.AM592_17680"/>
<dbReference type="AlphaFoldDB" id="A0A0M4FJC7"/>
<evidence type="ECO:0000259" key="4">
    <source>
        <dbReference type="PROSITE" id="PS50977"/>
    </source>
</evidence>
<protein>
    <submittedName>
        <fullName evidence="5">TetR family transcriptional regulator</fullName>
    </submittedName>
</protein>
<keyword evidence="2 3" id="KW-0238">DNA-binding</keyword>
<organism evidence="5 6">
    <name type="scientific">Bacillus gobiensis</name>
    <dbReference type="NCBI Taxonomy" id="1441095"/>
    <lineage>
        <taxon>Bacteria</taxon>
        <taxon>Bacillati</taxon>
        <taxon>Bacillota</taxon>
        <taxon>Bacilli</taxon>
        <taxon>Bacillales</taxon>
        <taxon>Bacillaceae</taxon>
        <taxon>Bacillus</taxon>
    </lineage>
</organism>
<accession>A0A0M4FJC7</accession>
<sequence>MERSTDLRAVRSRKLIEQALTDILSNQGTKELTVKNLSQKAGINRGTFYLHYKDIFDLIEQTEWMRGLLEIFEPIRLSDLMKHSDEKSPFPAIADAFRYLHRHASFFKAVFHPSAPVELRERLQYLVGTRLYESLKQEQPGSSWSVQPAGYIIAYLGSGQFGLIQHWFMTGRTLPSDEIALMLTRFIRNSPCLSHHFSGN</sequence>
<dbReference type="Gene3D" id="1.10.357.10">
    <property type="entry name" value="Tetracycline Repressor, domain 2"/>
    <property type="match status" value="1"/>
</dbReference>
<dbReference type="OrthoDB" id="9810250at2"/>
<dbReference type="PROSITE" id="PS50977">
    <property type="entry name" value="HTH_TETR_2"/>
    <property type="match status" value="1"/>
</dbReference>
<dbReference type="PANTHER" id="PTHR43479">
    <property type="entry name" value="ACREF/ENVCD OPERON REPRESSOR-RELATED"/>
    <property type="match status" value="1"/>
</dbReference>
<evidence type="ECO:0000256" key="3">
    <source>
        <dbReference type="PROSITE-ProRule" id="PRU00335"/>
    </source>
</evidence>
<dbReference type="EMBL" id="CP012600">
    <property type="protein sequence ID" value="ALC83187.1"/>
    <property type="molecule type" value="Genomic_DNA"/>
</dbReference>
<gene>
    <name evidence="5" type="ORF">AM592_17680</name>
</gene>